<dbReference type="PANTHER" id="PTHR37804:SF1">
    <property type="entry name" value="CDAA REGULATORY PROTEIN CDAR"/>
    <property type="match status" value="1"/>
</dbReference>
<sequence length="326" mass="34530">MKKGYDKIVYVVATLLVAILMSAYADGQSNGTTRTKTATSESTTGLLKGMVSSKTETVAVPVQLTGIDTDDYYINGVPDTVDVTLTGSSALVTAAKNTKNFQVYADLKKLTDGEHTVALKVSGLNRDLTYKLAKQKLTITIYKRTSAYYTVHTDYNKDAIADGYTVGTVTSSVNNVQLMGRQSAIDSVSSVVAAVNLQRDTKKSVSQEVNLQALDANGHVVDVAISPQVTTVKIPVSAGTGTKQVPVAIKTKNGNADNFDLTGSVNEITVRGKIDVLNKIKEIPVTVDLSGVTSASSQTITVNTPEGTDSVDPTTVTITITPKEQN</sequence>
<protein>
    <submittedName>
        <fullName evidence="3">Uncharacterized protein</fullName>
    </submittedName>
</protein>
<evidence type="ECO:0000313" key="4">
    <source>
        <dbReference type="Proteomes" id="UP000728106"/>
    </source>
</evidence>
<accession>A0A0R2F4Q7</accession>
<dbReference type="PANTHER" id="PTHR37804">
    <property type="entry name" value="CDAA REGULATORY PROTEIN CDAR"/>
    <property type="match status" value="1"/>
</dbReference>
<evidence type="ECO:0000313" key="3">
    <source>
        <dbReference type="EMBL" id="MBJ7639216.1"/>
    </source>
</evidence>
<dbReference type="InterPro" id="IPR012505">
    <property type="entry name" value="YbbR"/>
</dbReference>
<dbReference type="Proteomes" id="UP000808038">
    <property type="component" value="Unassembled WGS sequence"/>
</dbReference>
<feature type="signal peptide" evidence="1">
    <location>
        <begin position="1"/>
        <end position="25"/>
    </location>
</feature>
<dbReference type="EMBL" id="JAAOCP010000008">
    <property type="protein sequence ID" value="MBJ7639216.1"/>
    <property type="molecule type" value="Genomic_DNA"/>
</dbReference>
<dbReference type="EMBL" id="JAAOCX010000007">
    <property type="protein sequence ID" value="MBJ7632733.1"/>
    <property type="molecule type" value="Genomic_DNA"/>
</dbReference>
<dbReference type="AlphaFoldDB" id="A0A0R2F4Q7"/>
<evidence type="ECO:0000256" key="1">
    <source>
        <dbReference type="SAM" id="SignalP"/>
    </source>
</evidence>
<dbReference type="OrthoDB" id="2139417at2"/>
<proteinExistence type="predicted"/>
<gene>
    <name evidence="3" type="ORF">HAU20_07450</name>
    <name evidence="2" type="ORF">HAU43_06505</name>
</gene>
<keyword evidence="1" id="KW-0732">Signal</keyword>
<organism evidence="3 4">
    <name type="scientific">Weissella confusa</name>
    <name type="common">Lactobacillus confusus</name>
    <dbReference type="NCBI Taxonomy" id="1583"/>
    <lineage>
        <taxon>Bacteria</taxon>
        <taxon>Bacillati</taxon>
        <taxon>Bacillota</taxon>
        <taxon>Bacilli</taxon>
        <taxon>Lactobacillales</taxon>
        <taxon>Lactobacillaceae</taxon>
        <taxon>Weissella</taxon>
    </lineage>
</organism>
<name>A0A0R2F4Q7_WEICO</name>
<dbReference type="GeneID" id="57979397"/>
<reference evidence="3" key="1">
    <citation type="submission" date="2020-02" db="EMBL/GenBank/DDBJ databases">
        <authorList>
            <person name="Fontana A."/>
            <person name="Patrone V."/>
            <person name="Morelli L."/>
        </authorList>
    </citation>
    <scope>NUCLEOTIDE SEQUENCE</scope>
    <source>
        <strain evidence="2">CCUG 30943</strain>
        <strain evidence="3">CCUG 43002</strain>
    </source>
</reference>
<comment type="caution">
    <text evidence="3">The sequence shown here is derived from an EMBL/GenBank/DDBJ whole genome shotgun (WGS) entry which is preliminary data.</text>
</comment>
<dbReference type="Gene3D" id="2.170.120.40">
    <property type="entry name" value="YbbR-like domain"/>
    <property type="match status" value="2"/>
</dbReference>
<dbReference type="Gene3D" id="2.170.120.30">
    <property type="match status" value="1"/>
</dbReference>
<dbReference type="Proteomes" id="UP000728106">
    <property type="component" value="Unassembled WGS sequence"/>
</dbReference>
<dbReference type="RefSeq" id="WP_003608048.1">
    <property type="nucleotide sequence ID" value="NZ_ALXH01000041.1"/>
</dbReference>
<reference evidence="3 4" key="2">
    <citation type="journal article" date="2021" name="Int. J. Food Microbiol.">
        <title>Safety demonstration of a microbial species for use in the food chain: Weissella confusa.</title>
        <authorList>
            <person name="Bourdichon F."/>
            <person name="Patrone V."/>
            <person name="Fontana A."/>
            <person name="Milani G."/>
            <person name="Morelli L."/>
        </authorList>
    </citation>
    <scope>NUCLEOTIDE SEQUENCE [LARGE SCALE GENOMIC DNA]</scope>
    <source>
        <strain evidence="2">CCUG 30943</strain>
        <strain evidence="3 4">CCUG 43002</strain>
    </source>
</reference>
<evidence type="ECO:0000313" key="2">
    <source>
        <dbReference type="EMBL" id="MBJ7632733.1"/>
    </source>
</evidence>
<feature type="chain" id="PRO_5014522486" evidence="1">
    <location>
        <begin position="26"/>
        <end position="326"/>
    </location>
</feature>
<keyword evidence="4" id="KW-1185">Reference proteome</keyword>
<dbReference type="InterPro" id="IPR053154">
    <property type="entry name" value="c-di-AMP_regulator"/>
</dbReference>
<dbReference type="Pfam" id="PF07949">
    <property type="entry name" value="YbbR"/>
    <property type="match status" value="3"/>
</dbReference>